<dbReference type="EMBL" id="JABBWD010000002">
    <property type="protein sequence ID" value="KAG1782824.1"/>
    <property type="molecule type" value="Genomic_DNA"/>
</dbReference>
<comment type="caution">
    <text evidence="2">The sequence shown here is derived from an EMBL/GenBank/DDBJ whole genome shotgun (WGS) entry which is preliminary data.</text>
</comment>
<evidence type="ECO:0000313" key="3">
    <source>
        <dbReference type="Proteomes" id="UP000714275"/>
    </source>
</evidence>
<proteinExistence type="predicted"/>
<organism evidence="2 3">
    <name type="scientific">Suillus placidus</name>
    <dbReference type="NCBI Taxonomy" id="48579"/>
    <lineage>
        <taxon>Eukaryota</taxon>
        <taxon>Fungi</taxon>
        <taxon>Dikarya</taxon>
        <taxon>Basidiomycota</taxon>
        <taxon>Agaricomycotina</taxon>
        <taxon>Agaricomycetes</taxon>
        <taxon>Agaricomycetidae</taxon>
        <taxon>Boletales</taxon>
        <taxon>Suillineae</taxon>
        <taxon>Suillaceae</taxon>
        <taxon>Suillus</taxon>
    </lineage>
</organism>
<evidence type="ECO:0000313" key="2">
    <source>
        <dbReference type="EMBL" id="KAG1782824.1"/>
    </source>
</evidence>
<accession>A0A9P7A5I8</accession>
<keyword evidence="3" id="KW-1185">Reference proteome</keyword>
<dbReference type="AlphaFoldDB" id="A0A9P7A5I8"/>
<protein>
    <submittedName>
        <fullName evidence="2">Uncharacterized protein</fullName>
    </submittedName>
</protein>
<gene>
    <name evidence="2" type="ORF">EV702DRAFT_1191282</name>
</gene>
<dbReference type="OrthoDB" id="2691487at2759"/>
<dbReference type="Proteomes" id="UP000714275">
    <property type="component" value="Unassembled WGS sequence"/>
</dbReference>
<reference evidence="2" key="1">
    <citation type="journal article" date="2020" name="New Phytol.">
        <title>Comparative genomics reveals dynamic genome evolution in host specialist ectomycorrhizal fungi.</title>
        <authorList>
            <person name="Lofgren L.A."/>
            <person name="Nguyen N.H."/>
            <person name="Vilgalys R."/>
            <person name="Ruytinx J."/>
            <person name="Liao H.L."/>
            <person name="Branco S."/>
            <person name="Kuo A."/>
            <person name="LaButti K."/>
            <person name="Lipzen A."/>
            <person name="Andreopoulos W."/>
            <person name="Pangilinan J."/>
            <person name="Riley R."/>
            <person name="Hundley H."/>
            <person name="Na H."/>
            <person name="Barry K."/>
            <person name="Grigoriev I.V."/>
            <person name="Stajich J.E."/>
            <person name="Kennedy P.G."/>
        </authorList>
    </citation>
    <scope>NUCLEOTIDE SEQUENCE</scope>
    <source>
        <strain evidence="2">DOB743</strain>
    </source>
</reference>
<feature type="region of interest" description="Disordered" evidence="1">
    <location>
        <begin position="261"/>
        <end position="280"/>
    </location>
</feature>
<evidence type="ECO:0000256" key="1">
    <source>
        <dbReference type="SAM" id="MobiDB-lite"/>
    </source>
</evidence>
<name>A0A9P7A5I8_9AGAM</name>
<sequence length="306" mass="34732">MKRLAPHTQSWYWQSYQRRGSHHIPRAGTGNPTNEEARAAYPELVLAILPTRRLALHTQSWYWPSYQRRGLHHIPRAGTGHPTNQEAHAAYPELVLAILPTGRLALHTQSWYWQSYQPRGSRRIPRASTGHPTNKSTKFRELLLQCPTTFPVLNCADETTVHFNFHVEVVLAAPQASHSRLPSLQPSHIEECTGNNDGHADHHFDMDIDEGHIDYDIEMGEPLRQPSPQPNIDAEFFGPGDHLYRNYHTGLDSRPCDADGVYLPPGAPPPPPENLASDDWTPFRNRAEFETAEFLYKQNQMPAGPN</sequence>